<dbReference type="GO" id="GO:0003729">
    <property type="term" value="F:mRNA binding"/>
    <property type="evidence" value="ECO:0007669"/>
    <property type="project" value="TreeGrafter"/>
</dbReference>
<gene>
    <name evidence="3" type="ORF">GMRT_10804</name>
</gene>
<dbReference type="InterPro" id="IPR016024">
    <property type="entry name" value="ARM-type_fold"/>
</dbReference>
<protein>
    <recommendedName>
        <fullName evidence="5">PUM-HD domain-containing protein</fullName>
    </recommendedName>
</protein>
<dbReference type="GO" id="GO:0010608">
    <property type="term" value="P:post-transcriptional regulation of gene expression"/>
    <property type="evidence" value="ECO:0007669"/>
    <property type="project" value="TreeGrafter"/>
</dbReference>
<sequence length="543" mass="58727">MLPLPAFTDDVDNEPLVELNTSAGQYAEPPNVGGALAIGRNISLSLGCPSAFATAPLATSTSPLSPPMVSHSLPHSIGTYIDLAPGASNGPPPGLWSPTTARSPDGSHQVSPPSSFTPSLEQSYVYPVYHSPQSSLGPGYPLSPPPGGVGEVYRPVFQPIQVPLISSYQLPTHGPFTTEPREPSIFTTRSIPAPDTSLSATALENVVSSPDSSCIRLPPVSCPFIVFGSPAEAQQVISTRSGEKRSSGRNQGGASRIPPELQSKEAVECKRQSMAKRGPAAASECLAMILPYILDAIHSPFANNLVQDVVKLIPEEAVPPIIEAVSADEKTFLSALRGRYSCWVLQTVFTGGYIPHPRFEACVVRHARELSCHSSGNFVIQKALNCGHFKSYPELMYAILEDFRRIAMDKCGSHVAEAIITSSHDRGQAGSVIVWIMAQPYFTNLVCDQHACFVVERVAETAQEPMRSFCLRLIRHVIRKVTPQLLEGDDEEASQTASVLNSVRLKCRLINKNFDTLTPMSQQDFIAHLIERNLMSPRGEILI</sequence>
<feature type="compositionally biased region" description="Polar residues" evidence="2">
    <location>
        <begin position="97"/>
        <end position="117"/>
    </location>
</feature>
<dbReference type="VEuPathDB" id="GiardiaDB:GMRT_10804"/>
<dbReference type="Pfam" id="PF00806">
    <property type="entry name" value="PUF"/>
    <property type="match status" value="2"/>
</dbReference>
<dbReference type="OrthoDB" id="668540at2759"/>
<dbReference type="PANTHER" id="PTHR12537:SF12">
    <property type="entry name" value="MATERNAL PROTEIN PUMILIO"/>
    <property type="match status" value="1"/>
</dbReference>
<evidence type="ECO:0008006" key="5">
    <source>
        <dbReference type="Google" id="ProtNLM"/>
    </source>
</evidence>
<keyword evidence="4" id="KW-1185">Reference proteome</keyword>
<reference evidence="3 4" key="1">
    <citation type="submission" date="2019-05" db="EMBL/GenBank/DDBJ databases">
        <title>The compact genome of Giardia muris reveals important steps in the evolution of intestinal protozoan parasites.</title>
        <authorList>
            <person name="Xu F."/>
            <person name="Jimenez-Gonzalez A."/>
            <person name="Einarsson E."/>
            <person name="Astvaldsson A."/>
            <person name="Peirasmaki D."/>
            <person name="Eckmann L."/>
            <person name="Andersson J.O."/>
            <person name="Svard S.G."/>
            <person name="Jerlstrom-Hultqvist J."/>
        </authorList>
    </citation>
    <scope>NUCLEOTIDE SEQUENCE [LARGE SCALE GENOMIC DNA]</scope>
    <source>
        <strain evidence="3 4">Roberts-Thomson</strain>
    </source>
</reference>
<name>A0A4Z1T4X7_GIAMU</name>
<dbReference type="SMART" id="SM00025">
    <property type="entry name" value="Pumilio"/>
    <property type="match status" value="4"/>
</dbReference>
<evidence type="ECO:0000256" key="2">
    <source>
        <dbReference type="SAM" id="MobiDB-lite"/>
    </source>
</evidence>
<evidence type="ECO:0000313" key="3">
    <source>
        <dbReference type="EMBL" id="TNJ27501.1"/>
    </source>
</evidence>
<dbReference type="PANTHER" id="PTHR12537">
    <property type="entry name" value="RNA BINDING PROTEIN PUMILIO-RELATED"/>
    <property type="match status" value="1"/>
</dbReference>
<proteinExistence type="predicted"/>
<evidence type="ECO:0000256" key="1">
    <source>
        <dbReference type="ARBA" id="ARBA00022737"/>
    </source>
</evidence>
<organism evidence="3 4">
    <name type="scientific">Giardia muris</name>
    <dbReference type="NCBI Taxonomy" id="5742"/>
    <lineage>
        <taxon>Eukaryota</taxon>
        <taxon>Metamonada</taxon>
        <taxon>Diplomonadida</taxon>
        <taxon>Hexamitidae</taxon>
        <taxon>Giardiinae</taxon>
        <taxon>Giardia</taxon>
    </lineage>
</organism>
<comment type="caution">
    <text evidence="3">The sequence shown here is derived from an EMBL/GenBank/DDBJ whole genome shotgun (WGS) entry which is preliminary data.</text>
</comment>
<dbReference type="SUPFAM" id="SSF48371">
    <property type="entry name" value="ARM repeat"/>
    <property type="match status" value="1"/>
</dbReference>
<dbReference type="InterPro" id="IPR001313">
    <property type="entry name" value="Pumilio_RNA-bd_rpt"/>
</dbReference>
<evidence type="ECO:0000313" key="4">
    <source>
        <dbReference type="Proteomes" id="UP000315496"/>
    </source>
</evidence>
<dbReference type="EMBL" id="VDLU01000003">
    <property type="protein sequence ID" value="TNJ27501.1"/>
    <property type="molecule type" value="Genomic_DNA"/>
</dbReference>
<accession>A0A4Z1T4X7</accession>
<keyword evidence="1" id="KW-0677">Repeat</keyword>
<dbReference type="GO" id="GO:0005737">
    <property type="term" value="C:cytoplasm"/>
    <property type="evidence" value="ECO:0007669"/>
    <property type="project" value="TreeGrafter"/>
</dbReference>
<feature type="region of interest" description="Disordered" evidence="2">
    <location>
        <begin position="236"/>
        <end position="261"/>
    </location>
</feature>
<dbReference type="Proteomes" id="UP000315496">
    <property type="component" value="Chromosome 3"/>
</dbReference>
<feature type="region of interest" description="Disordered" evidence="2">
    <location>
        <begin position="88"/>
        <end position="117"/>
    </location>
</feature>
<dbReference type="Gene3D" id="1.25.10.10">
    <property type="entry name" value="Leucine-rich Repeat Variant"/>
    <property type="match status" value="1"/>
</dbReference>
<dbReference type="InterPro" id="IPR011989">
    <property type="entry name" value="ARM-like"/>
</dbReference>
<dbReference type="AlphaFoldDB" id="A0A4Z1T4X7"/>